<dbReference type="InterPro" id="IPR003000">
    <property type="entry name" value="Sirtuin"/>
</dbReference>
<gene>
    <name evidence="7" type="primary">HST3_2</name>
    <name evidence="7" type="ORF">LPJ53_004205</name>
</gene>
<dbReference type="GO" id="GO:0017136">
    <property type="term" value="F:histone deacetylase activity, NAD-dependent"/>
    <property type="evidence" value="ECO:0007669"/>
    <property type="project" value="TreeGrafter"/>
</dbReference>
<dbReference type="Gene3D" id="3.40.50.1220">
    <property type="entry name" value="TPP-binding domain"/>
    <property type="match status" value="1"/>
</dbReference>
<dbReference type="InterPro" id="IPR050134">
    <property type="entry name" value="NAD-dep_sirtuin_deacylases"/>
</dbReference>
<dbReference type="Gene3D" id="3.30.1600.10">
    <property type="entry name" value="SIR2/SIRT2 'Small Domain"/>
    <property type="match status" value="1"/>
</dbReference>
<dbReference type="SUPFAM" id="SSF52467">
    <property type="entry name" value="DHS-like NAD/FAD-binding domain"/>
    <property type="match status" value="1"/>
</dbReference>
<proteinExistence type="inferred from homology"/>
<comment type="caution">
    <text evidence="7">The sequence shown here is derived from an EMBL/GenBank/DDBJ whole genome shotgun (WGS) entry which is preliminary data.</text>
</comment>
<dbReference type="Pfam" id="PF02146">
    <property type="entry name" value="SIR2"/>
    <property type="match status" value="1"/>
</dbReference>
<feature type="active site" description="Proton acceptor" evidence="4">
    <location>
        <position position="159"/>
    </location>
</feature>
<evidence type="ECO:0000313" key="8">
    <source>
        <dbReference type="Proteomes" id="UP001149813"/>
    </source>
</evidence>
<evidence type="ECO:0000259" key="6">
    <source>
        <dbReference type="PROSITE" id="PS50305"/>
    </source>
</evidence>
<dbReference type="PROSITE" id="PS50305">
    <property type="entry name" value="SIRTUIN"/>
    <property type="match status" value="1"/>
</dbReference>
<dbReference type="AlphaFoldDB" id="A0A9W7XZ12"/>
<evidence type="ECO:0000256" key="1">
    <source>
        <dbReference type="ARBA" id="ARBA00006924"/>
    </source>
</evidence>
<feature type="binding site" evidence="4">
    <location>
        <position position="194"/>
    </location>
    <ligand>
        <name>Zn(2+)</name>
        <dbReference type="ChEBI" id="CHEBI:29105"/>
    </ligand>
</feature>
<keyword evidence="8" id="KW-1185">Reference proteome</keyword>
<dbReference type="PANTHER" id="PTHR11085">
    <property type="entry name" value="NAD-DEPENDENT PROTEIN DEACYLASE SIRTUIN-5, MITOCHONDRIAL-RELATED"/>
    <property type="match status" value="1"/>
</dbReference>
<dbReference type="InterPro" id="IPR026591">
    <property type="entry name" value="Sirtuin_cat_small_dom_sf"/>
</dbReference>
<evidence type="ECO:0000256" key="5">
    <source>
        <dbReference type="SAM" id="MobiDB-lite"/>
    </source>
</evidence>
<protein>
    <submittedName>
        <fullName evidence="7">NAD-dependent deacetylase hst3</fullName>
        <ecNumber evidence="7">4.4.1.36</ecNumber>
    </submittedName>
</protein>
<dbReference type="PANTHER" id="PTHR11085:SF8">
    <property type="entry name" value="NAD-DEPENDENT HISTONE DEACETYLASE HST3"/>
    <property type="match status" value="1"/>
</dbReference>
<comment type="similarity">
    <text evidence="1">Belongs to the sirtuin family. Class I subfamily.</text>
</comment>
<keyword evidence="2" id="KW-0808">Transferase</keyword>
<accession>A0A9W7XZ12</accession>
<dbReference type="InterPro" id="IPR026590">
    <property type="entry name" value="Ssirtuin_cat_dom"/>
</dbReference>
<evidence type="ECO:0000256" key="2">
    <source>
        <dbReference type="ARBA" id="ARBA00022679"/>
    </source>
</evidence>
<sequence length="444" mass="49124">MPETLRLCNRSAELSALIKRVAAARRFVVVTGAGISVNCGIPDFRSSQGIFRQIQEAHGDLVSSGRDLFDASVIFRSSETASIFYHWMTHLRHQCTDARPGAVHRFIRQLADRGALLRSYTQNIDGLERKAGLSVWDPYAEKGSHDYVSWQAAQSVPLHGSMEYLVCQLCSSSFGFSEKPGEGAMSAGDACPDCLARSDARAAHGRRTLPSGKLRPTVVLYEEPHPHCEDIARIISHDARTLASRRDQKATNVVLVFGTTLKVPGCRQLVKKLATASSDNTITILVNNEPVCGKSWDGVVDYQVIGNVEDWCRKIENQWNAQTKITRWTKTRKRNDTYTESKANKENPPPNASTREIAAKKRKATPPAGTDTESTDVYVDIVTIDTNELDQSESRAIKKPKKTPIYDDIDIPARRSLRIAEKRSLEDIGGASAHHPQVSIAICT</sequence>
<reference evidence="7" key="1">
    <citation type="submission" date="2022-07" db="EMBL/GenBank/DDBJ databases">
        <title>Phylogenomic reconstructions and comparative analyses of Kickxellomycotina fungi.</title>
        <authorList>
            <person name="Reynolds N.K."/>
            <person name="Stajich J.E."/>
            <person name="Barry K."/>
            <person name="Grigoriev I.V."/>
            <person name="Crous P."/>
            <person name="Smith M.E."/>
        </authorList>
    </citation>
    <scope>NUCLEOTIDE SEQUENCE</scope>
    <source>
        <strain evidence="7">NBRC 32514</strain>
    </source>
</reference>
<feature type="binding site" evidence="4">
    <location>
        <position position="191"/>
    </location>
    <ligand>
        <name>Zn(2+)</name>
        <dbReference type="ChEBI" id="CHEBI:29105"/>
    </ligand>
</feature>
<dbReference type="EC" id="4.4.1.36" evidence="7"/>
<keyword evidence="4" id="KW-0479">Metal-binding</keyword>
<dbReference type="GO" id="GO:0005634">
    <property type="term" value="C:nucleus"/>
    <property type="evidence" value="ECO:0007669"/>
    <property type="project" value="TreeGrafter"/>
</dbReference>
<name>A0A9W7XZ12_9FUNG</name>
<dbReference type="GO" id="GO:0070403">
    <property type="term" value="F:NAD+ binding"/>
    <property type="evidence" value="ECO:0007669"/>
    <property type="project" value="InterPro"/>
</dbReference>
<dbReference type="InterPro" id="IPR029035">
    <property type="entry name" value="DHS-like_NAD/FAD-binding_dom"/>
</dbReference>
<dbReference type="EMBL" id="JANBOJ010000186">
    <property type="protein sequence ID" value="KAJ1721248.1"/>
    <property type="molecule type" value="Genomic_DNA"/>
</dbReference>
<organism evidence="7 8">
    <name type="scientific">Coemansia erecta</name>
    <dbReference type="NCBI Taxonomy" id="147472"/>
    <lineage>
        <taxon>Eukaryota</taxon>
        <taxon>Fungi</taxon>
        <taxon>Fungi incertae sedis</taxon>
        <taxon>Zoopagomycota</taxon>
        <taxon>Kickxellomycotina</taxon>
        <taxon>Kickxellomycetes</taxon>
        <taxon>Kickxellales</taxon>
        <taxon>Kickxellaceae</taxon>
        <taxon>Coemansia</taxon>
    </lineage>
</organism>
<dbReference type="OrthoDB" id="2919105at2759"/>
<feature type="binding site" evidence="4">
    <location>
        <position position="167"/>
    </location>
    <ligand>
        <name>Zn(2+)</name>
        <dbReference type="ChEBI" id="CHEBI:29105"/>
    </ligand>
</feature>
<feature type="binding site" evidence="4">
    <location>
        <position position="170"/>
    </location>
    <ligand>
        <name>Zn(2+)</name>
        <dbReference type="ChEBI" id="CHEBI:29105"/>
    </ligand>
</feature>
<evidence type="ECO:0000256" key="3">
    <source>
        <dbReference type="ARBA" id="ARBA00023027"/>
    </source>
</evidence>
<evidence type="ECO:0000256" key="4">
    <source>
        <dbReference type="PROSITE-ProRule" id="PRU00236"/>
    </source>
</evidence>
<feature type="region of interest" description="Disordered" evidence="5">
    <location>
        <begin position="334"/>
        <end position="373"/>
    </location>
</feature>
<keyword evidence="4" id="KW-0862">Zinc</keyword>
<dbReference type="GO" id="GO:0046872">
    <property type="term" value="F:metal ion binding"/>
    <property type="evidence" value="ECO:0007669"/>
    <property type="project" value="UniProtKB-KW"/>
</dbReference>
<keyword evidence="3" id="KW-0520">NAD</keyword>
<keyword evidence="7" id="KW-0456">Lyase</keyword>
<dbReference type="GO" id="GO:0016829">
    <property type="term" value="F:lyase activity"/>
    <property type="evidence" value="ECO:0007669"/>
    <property type="project" value="UniProtKB-KW"/>
</dbReference>
<dbReference type="Proteomes" id="UP001149813">
    <property type="component" value="Unassembled WGS sequence"/>
</dbReference>
<feature type="domain" description="Deacetylase sirtuin-type" evidence="6">
    <location>
        <begin position="4"/>
        <end position="329"/>
    </location>
</feature>
<evidence type="ECO:0000313" key="7">
    <source>
        <dbReference type="EMBL" id="KAJ1721248.1"/>
    </source>
</evidence>
<feature type="compositionally biased region" description="Basic and acidic residues" evidence="5">
    <location>
        <begin position="334"/>
        <end position="345"/>
    </location>
</feature>